<gene>
    <name evidence="2" type="ORF">L484_022260</name>
</gene>
<evidence type="ECO:0000313" key="3">
    <source>
        <dbReference type="Proteomes" id="UP000030645"/>
    </source>
</evidence>
<feature type="compositionally biased region" description="Polar residues" evidence="1">
    <location>
        <begin position="94"/>
        <end position="112"/>
    </location>
</feature>
<feature type="region of interest" description="Disordered" evidence="1">
    <location>
        <begin position="92"/>
        <end position="112"/>
    </location>
</feature>
<dbReference type="Proteomes" id="UP000030645">
    <property type="component" value="Unassembled WGS sequence"/>
</dbReference>
<sequence length="112" mass="12499">MGRPILATLNVGTEHIFKSNPTLSKDRSPTLTDMMKFVSEWFYYEENTNNFCDTLSNDFTKFEGGGQLTDSLGVTKGEAMDDQCGLEIFEEMQSEPNNQDGEIGTIGTNLEI</sequence>
<protein>
    <submittedName>
        <fullName evidence="2">Uncharacterized protein</fullName>
    </submittedName>
</protein>
<evidence type="ECO:0000313" key="2">
    <source>
        <dbReference type="EMBL" id="EXC28027.1"/>
    </source>
</evidence>
<keyword evidence="3" id="KW-1185">Reference proteome</keyword>
<reference evidence="3" key="1">
    <citation type="submission" date="2013-01" db="EMBL/GenBank/DDBJ databases">
        <title>Draft Genome Sequence of a Mulberry Tree, Morus notabilis C.K. Schneid.</title>
        <authorList>
            <person name="He N."/>
            <person name="Zhao S."/>
        </authorList>
    </citation>
    <scope>NUCLEOTIDE SEQUENCE</scope>
</reference>
<evidence type="ECO:0000256" key="1">
    <source>
        <dbReference type="SAM" id="MobiDB-lite"/>
    </source>
</evidence>
<accession>W9SUR0</accession>
<dbReference type="EMBL" id="KE346160">
    <property type="protein sequence ID" value="EXC28027.1"/>
    <property type="molecule type" value="Genomic_DNA"/>
</dbReference>
<name>W9SUR0_9ROSA</name>
<organism evidence="2 3">
    <name type="scientific">Morus notabilis</name>
    <dbReference type="NCBI Taxonomy" id="981085"/>
    <lineage>
        <taxon>Eukaryota</taxon>
        <taxon>Viridiplantae</taxon>
        <taxon>Streptophyta</taxon>
        <taxon>Embryophyta</taxon>
        <taxon>Tracheophyta</taxon>
        <taxon>Spermatophyta</taxon>
        <taxon>Magnoliopsida</taxon>
        <taxon>eudicotyledons</taxon>
        <taxon>Gunneridae</taxon>
        <taxon>Pentapetalae</taxon>
        <taxon>rosids</taxon>
        <taxon>fabids</taxon>
        <taxon>Rosales</taxon>
        <taxon>Moraceae</taxon>
        <taxon>Moreae</taxon>
        <taxon>Morus</taxon>
    </lineage>
</organism>
<dbReference type="AlphaFoldDB" id="W9SUR0"/>
<proteinExistence type="predicted"/>